<dbReference type="GO" id="GO:0004601">
    <property type="term" value="F:peroxidase activity"/>
    <property type="evidence" value="ECO:0007669"/>
    <property type="project" value="UniProtKB-KW"/>
</dbReference>
<organism evidence="8">
    <name type="scientific">Spumella elongata</name>
    <dbReference type="NCBI Taxonomy" id="89044"/>
    <lineage>
        <taxon>Eukaryota</taxon>
        <taxon>Sar</taxon>
        <taxon>Stramenopiles</taxon>
        <taxon>Ochrophyta</taxon>
        <taxon>Chrysophyceae</taxon>
        <taxon>Chromulinales</taxon>
        <taxon>Chromulinaceae</taxon>
        <taxon>Spumella</taxon>
    </lineage>
</organism>
<dbReference type="Pfam" id="PF00255">
    <property type="entry name" value="GSHPx"/>
    <property type="match status" value="1"/>
</dbReference>
<evidence type="ECO:0000256" key="4">
    <source>
        <dbReference type="PIRSR" id="PIRSR000303-1"/>
    </source>
</evidence>
<gene>
    <name evidence="8" type="ORF">SELO1098_LOCUS10862</name>
</gene>
<dbReference type="Gene3D" id="3.40.30.10">
    <property type="entry name" value="Glutaredoxin"/>
    <property type="match status" value="1"/>
</dbReference>
<dbReference type="InterPro" id="IPR036249">
    <property type="entry name" value="Thioredoxin-like_sf"/>
</dbReference>
<dbReference type="AlphaFoldDB" id="A0A7S3H0V4"/>
<dbReference type="PROSITE" id="PS00763">
    <property type="entry name" value="GLUTATHIONE_PEROXID_2"/>
    <property type="match status" value="1"/>
</dbReference>
<keyword evidence="6" id="KW-0732">Signal</keyword>
<dbReference type="SUPFAM" id="SSF52833">
    <property type="entry name" value="Thioredoxin-like"/>
    <property type="match status" value="1"/>
</dbReference>
<feature type="domain" description="Thioredoxin" evidence="7">
    <location>
        <begin position="14"/>
        <end position="173"/>
    </location>
</feature>
<evidence type="ECO:0000259" key="7">
    <source>
        <dbReference type="PROSITE" id="PS51352"/>
    </source>
</evidence>
<name>A0A7S3H0V4_9STRA</name>
<dbReference type="EMBL" id="HBIC01021761">
    <property type="protein sequence ID" value="CAE0282028.1"/>
    <property type="molecule type" value="Transcribed_RNA"/>
</dbReference>
<dbReference type="InterPro" id="IPR013766">
    <property type="entry name" value="Thioredoxin_domain"/>
</dbReference>
<evidence type="ECO:0000256" key="5">
    <source>
        <dbReference type="RuleBase" id="RU000499"/>
    </source>
</evidence>
<dbReference type="PANTHER" id="PTHR11592">
    <property type="entry name" value="GLUTATHIONE PEROXIDASE"/>
    <property type="match status" value="1"/>
</dbReference>
<keyword evidence="3 5" id="KW-0560">Oxidoreductase</keyword>
<evidence type="ECO:0000256" key="3">
    <source>
        <dbReference type="ARBA" id="ARBA00023002"/>
    </source>
</evidence>
<keyword evidence="2 5" id="KW-0575">Peroxidase</keyword>
<comment type="similarity">
    <text evidence="1 5">Belongs to the glutathione peroxidase family.</text>
</comment>
<protein>
    <recommendedName>
        <fullName evidence="5">Glutathione peroxidase</fullName>
    </recommendedName>
</protein>
<evidence type="ECO:0000256" key="6">
    <source>
        <dbReference type="SAM" id="SignalP"/>
    </source>
</evidence>
<evidence type="ECO:0000313" key="8">
    <source>
        <dbReference type="EMBL" id="CAE0282028.1"/>
    </source>
</evidence>
<dbReference type="PANTHER" id="PTHR11592:SF132">
    <property type="entry name" value="GLUTATHIONE PEROXIDASE 7, CHLOROPLASTIC-RELATED"/>
    <property type="match status" value="1"/>
</dbReference>
<dbReference type="InterPro" id="IPR029760">
    <property type="entry name" value="GPX_CS"/>
</dbReference>
<feature type="active site" evidence="4">
    <location>
        <position position="53"/>
    </location>
</feature>
<feature type="signal peptide" evidence="6">
    <location>
        <begin position="1"/>
        <end position="18"/>
    </location>
</feature>
<reference evidence="8" key="1">
    <citation type="submission" date="2021-01" db="EMBL/GenBank/DDBJ databases">
        <authorList>
            <person name="Corre E."/>
            <person name="Pelletier E."/>
            <person name="Niang G."/>
            <person name="Scheremetjew M."/>
            <person name="Finn R."/>
            <person name="Kale V."/>
            <person name="Holt S."/>
            <person name="Cochrane G."/>
            <person name="Meng A."/>
            <person name="Brown T."/>
            <person name="Cohen L."/>
        </authorList>
    </citation>
    <scope>NUCLEOTIDE SEQUENCE</scope>
    <source>
        <strain evidence="8">CCAP 955/1</strain>
    </source>
</reference>
<dbReference type="GO" id="GO:0006979">
    <property type="term" value="P:response to oxidative stress"/>
    <property type="evidence" value="ECO:0007669"/>
    <property type="project" value="InterPro"/>
</dbReference>
<feature type="chain" id="PRO_5031311696" description="Glutathione peroxidase" evidence="6">
    <location>
        <begin position="19"/>
        <end position="181"/>
    </location>
</feature>
<dbReference type="PROSITE" id="PS51355">
    <property type="entry name" value="GLUTATHIONE_PEROXID_3"/>
    <property type="match status" value="1"/>
</dbReference>
<evidence type="ECO:0000256" key="1">
    <source>
        <dbReference type="ARBA" id="ARBA00006926"/>
    </source>
</evidence>
<dbReference type="PRINTS" id="PR01011">
    <property type="entry name" value="GLUTPROXDASE"/>
</dbReference>
<evidence type="ECO:0000256" key="2">
    <source>
        <dbReference type="ARBA" id="ARBA00022559"/>
    </source>
</evidence>
<proteinExistence type="inferred from homology"/>
<dbReference type="CDD" id="cd00340">
    <property type="entry name" value="GSH_Peroxidase"/>
    <property type="match status" value="1"/>
</dbReference>
<dbReference type="InterPro" id="IPR000889">
    <property type="entry name" value="Glutathione_peroxidase"/>
</dbReference>
<dbReference type="PIRSF" id="PIRSF000303">
    <property type="entry name" value="Glutathion_perox"/>
    <property type="match status" value="1"/>
</dbReference>
<sequence>MSLLAVAIFLVLALSAYASVFDFEVVDAEGKTVSLSAYKSAKAILIVNVASNCGYTQKNYRGLREIYDNLHEKGLEILAFPSNQFKNQEPGTDSEIQEFCKNNGVVFPVFSKINVNGPSAHPLYKYLKRKTGSLEIRWNFNKILVVNGIPVRRYSADVDPSDMVPDLMKYLEPASDSAHEL</sequence>
<accession>A0A7S3H0V4</accession>
<dbReference type="PROSITE" id="PS51352">
    <property type="entry name" value="THIOREDOXIN_2"/>
    <property type="match status" value="1"/>
</dbReference>